<dbReference type="Proteomes" id="UP000800093">
    <property type="component" value="Unassembled WGS sequence"/>
</dbReference>
<dbReference type="PANTHER" id="PTHR34876:SF2">
    <property type="entry name" value="GLUCANASE"/>
    <property type="match status" value="1"/>
</dbReference>
<accession>A0A9P4N6L7</accession>
<keyword evidence="3" id="KW-0732">Signal</keyword>
<dbReference type="GO" id="GO:0004553">
    <property type="term" value="F:hydrolase activity, hydrolyzing O-glycosyl compounds"/>
    <property type="evidence" value="ECO:0007669"/>
    <property type="project" value="InterPro"/>
</dbReference>
<dbReference type="Pfam" id="PF01341">
    <property type="entry name" value="Glyco_hydro_6"/>
    <property type="match status" value="1"/>
</dbReference>
<dbReference type="EMBL" id="ML986673">
    <property type="protein sequence ID" value="KAF2260771.1"/>
    <property type="molecule type" value="Genomic_DNA"/>
</dbReference>
<dbReference type="PRINTS" id="PR00733">
    <property type="entry name" value="GLHYDRLASE6"/>
</dbReference>
<dbReference type="GO" id="GO:0030245">
    <property type="term" value="P:cellulose catabolic process"/>
    <property type="evidence" value="ECO:0007669"/>
    <property type="project" value="UniProtKB-KW"/>
</dbReference>
<evidence type="ECO:0000256" key="2">
    <source>
        <dbReference type="PIRSR" id="PIRSR001100-2"/>
    </source>
</evidence>
<name>A0A9P4N6L7_9PLEO</name>
<keyword evidence="3" id="KW-0326">Glycosidase</keyword>
<dbReference type="EC" id="3.2.1.-" evidence="3"/>
<keyword evidence="3" id="KW-0119">Carbohydrate metabolism</keyword>
<evidence type="ECO:0000313" key="5">
    <source>
        <dbReference type="Proteomes" id="UP000800093"/>
    </source>
</evidence>
<feature type="chain" id="PRO_5040540718" description="Glucanase" evidence="3">
    <location>
        <begin position="20"/>
        <end position="401"/>
    </location>
</feature>
<proteinExistence type="inferred from homology"/>
<dbReference type="InterPro" id="IPR016288">
    <property type="entry name" value="Beta_cellobiohydrolase"/>
</dbReference>
<keyword evidence="3 4" id="KW-0378">Hydrolase</keyword>
<gene>
    <name evidence="4" type="ORF">CC78DRAFT_609786</name>
</gene>
<feature type="active site" description="Proton acceptor" evidence="1">
    <location>
        <position position="356"/>
    </location>
</feature>
<feature type="binding site" evidence="2">
    <location>
        <position position="208"/>
    </location>
    <ligand>
        <name>substrate</name>
    </ligand>
</feature>
<dbReference type="InterPro" id="IPR036434">
    <property type="entry name" value="Beta_cellobiohydrolase_sf"/>
</dbReference>
<comment type="similarity">
    <text evidence="3">Belongs to the glycosyl hydrolase family 6.</text>
</comment>
<feature type="signal peptide" evidence="3">
    <location>
        <begin position="1"/>
        <end position="19"/>
    </location>
</feature>
<feature type="binding site" evidence="2">
    <location>
        <position position="87"/>
    </location>
    <ligand>
        <name>substrate</name>
    </ligand>
</feature>
<dbReference type="OrthoDB" id="64893at2759"/>
<dbReference type="SUPFAM" id="SSF51989">
    <property type="entry name" value="Glycosyl hydrolases family 6, cellulases"/>
    <property type="match status" value="1"/>
</dbReference>
<keyword evidence="5" id="KW-1185">Reference proteome</keyword>
<dbReference type="AlphaFoldDB" id="A0A9P4N6L7"/>
<protein>
    <recommendedName>
        <fullName evidence="3">Glucanase</fullName>
        <ecNumber evidence="3">3.2.1.-</ecNumber>
    </recommendedName>
</protein>
<evidence type="ECO:0000256" key="1">
    <source>
        <dbReference type="PIRSR" id="PIRSR001100-1"/>
    </source>
</evidence>
<comment type="caution">
    <text evidence="4">The sequence shown here is derived from an EMBL/GenBank/DDBJ whole genome shotgun (WGS) entry which is preliminary data.</text>
</comment>
<keyword evidence="3" id="KW-0624">Polysaccharide degradation</keyword>
<sequence length="401" mass="44784">MKLVSFFAALIGLGAFSLALPTTENLEARQACNSSVALDAKKNVWLNYTLHPQSVYRKQFVTATEAISDRELKDKALKLVNVGTFVWIETPEEIGKLIEAVKDVPCKNILGVVLAGLPYNDCLSSRAPPITTLWDYQSQFIDPIVKIIKTHPNTAFALIIEPSVIANYLLNPDDEVCQRVKPIWYNNIPLALKSLNLPNVIQYLDAGHGGIFGHQDGPNYNDLKKVSKELIDTWEAASRPEQFRGVAVNFRGYNSWDLSPGEIFPDEYPCLWTKNKARNEKTYLYLLESSIRKDYNSTMPFHNIMDTTRSGVQGVRDSWDDSCNVNGMAWGIKPTSNTLDERLDAFVWATEGGVSDGGSEVGATGYRSVCANRVAFKPMPERGMFSQAYFESLFKCSNPSL</sequence>
<dbReference type="PIRSF" id="PIRSF001100">
    <property type="entry name" value="Beta_cellobiohydrolase"/>
    <property type="match status" value="1"/>
</dbReference>
<evidence type="ECO:0000313" key="4">
    <source>
        <dbReference type="EMBL" id="KAF2260771.1"/>
    </source>
</evidence>
<keyword evidence="3" id="KW-0136">Cellulose degradation</keyword>
<evidence type="ECO:0000256" key="3">
    <source>
        <dbReference type="RuleBase" id="RU361186"/>
    </source>
</evidence>
<organism evidence="4 5">
    <name type="scientific">Lojkania enalia</name>
    <dbReference type="NCBI Taxonomy" id="147567"/>
    <lineage>
        <taxon>Eukaryota</taxon>
        <taxon>Fungi</taxon>
        <taxon>Dikarya</taxon>
        <taxon>Ascomycota</taxon>
        <taxon>Pezizomycotina</taxon>
        <taxon>Dothideomycetes</taxon>
        <taxon>Pleosporomycetidae</taxon>
        <taxon>Pleosporales</taxon>
        <taxon>Pleosporales incertae sedis</taxon>
        <taxon>Lojkania</taxon>
    </lineage>
</organism>
<dbReference type="PANTHER" id="PTHR34876">
    <property type="match status" value="1"/>
</dbReference>
<reference evidence="5" key="1">
    <citation type="journal article" date="2020" name="Stud. Mycol.">
        <title>101 Dothideomycetes genomes: A test case for predicting lifestyles and emergence of pathogens.</title>
        <authorList>
            <person name="Haridas S."/>
            <person name="Albert R."/>
            <person name="Binder M."/>
            <person name="Bloem J."/>
            <person name="LaButti K."/>
            <person name="Salamov A."/>
            <person name="Andreopoulos B."/>
            <person name="Baker S."/>
            <person name="Barry K."/>
            <person name="Bills G."/>
            <person name="Bluhm B."/>
            <person name="Cannon C."/>
            <person name="Castanera R."/>
            <person name="Culley D."/>
            <person name="Daum C."/>
            <person name="Ezra D."/>
            <person name="Gonzalez J."/>
            <person name="Henrissat B."/>
            <person name="Kuo A."/>
            <person name="Liang C."/>
            <person name="Lipzen A."/>
            <person name="Lutzoni F."/>
            <person name="Magnuson J."/>
            <person name="Mondo S."/>
            <person name="Nolan M."/>
            <person name="Ohm R."/>
            <person name="Pangilinan J."/>
            <person name="Park H.-J."/>
            <person name="Ramirez L."/>
            <person name="Alfaro M."/>
            <person name="Sun H."/>
            <person name="Tritt A."/>
            <person name="Yoshinaga Y."/>
            <person name="Zwiers L.-H."/>
            <person name="Turgeon B."/>
            <person name="Goodwin S."/>
            <person name="Spatafora J."/>
            <person name="Crous P."/>
            <person name="Grigoriev I."/>
        </authorList>
    </citation>
    <scope>NUCLEOTIDE SEQUENCE [LARGE SCALE GENOMIC DNA]</scope>
    <source>
        <strain evidence="5">CBS 304.66</strain>
    </source>
</reference>
<dbReference type="Gene3D" id="3.20.20.40">
    <property type="entry name" value="1, 4-beta cellobiohydrolase"/>
    <property type="match status" value="1"/>
</dbReference>